<protein>
    <submittedName>
        <fullName evidence="8">Lipoprotein</fullName>
    </submittedName>
</protein>
<evidence type="ECO:0000256" key="3">
    <source>
        <dbReference type="ARBA" id="ARBA00023136"/>
    </source>
</evidence>
<feature type="compositionally biased region" description="Low complexity" evidence="7">
    <location>
        <begin position="25"/>
        <end position="41"/>
    </location>
</feature>
<feature type="region of interest" description="Disordered" evidence="7">
    <location>
        <begin position="20"/>
        <end position="73"/>
    </location>
</feature>
<comment type="subcellular location">
    <subcellularLocation>
        <location evidence="1">Cell outer membrane</location>
        <topology evidence="1">Lipid-anchor</topology>
    </subcellularLocation>
</comment>
<dbReference type="NCBIfam" id="NF047847">
    <property type="entry name" value="SS_mature_LptM"/>
    <property type="match status" value="1"/>
</dbReference>
<sequence>MQKKLILPLAVLLSACGQKGPLYLPQDPAAPAQPAAVAAPVSGTATTTGEEPEKPRAQTGDAVESSGEPEAEK</sequence>
<evidence type="ECO:0000256" key="1">
    <source>
        <dbReference type="ARBA" id="ARBA00004459"/>
    </source>
</evidence>
<dbReference type="PROSITE" id="PS51257">
    <property type="entry name" value="PROKAR_LIPOPROTEIN"/>
    <property type="match status" value="1"/>
</dbReference>
<name>A0ABW1YMR0_9GAMM</name>
<accession>A0ABW1YMR0</accession>
<keyword evidence="4" id="KW-0564">Palmitate</keyword>
<evidence type="ECO:0000256" key="2">
    <source>
        <dbReference type="ARBA" id="ARBA00022729"/>
    </source>
</evidence>
<evidence type="ECO:0000256" key="7">
    <source>
        <dbReference type="SAM" id="MobiDB-lite"/>
    </source>
</evidence>
<keyword evidence="6 8" id="KW-0449">Lipoprotein</keyword>
<organism evidence="8 9">
    <name type="scientific">Microbulbifer taiwanensis</name>
    <dbReference type="NCBI Taxonomy" id="986746"/>
    <lineage>
        <taxon>Bacteria</taxon>
        <taxon>Pseudomonadati</taxon>
        <taxon>Pseudomonadota</taxon>
        <taxon>Gammaproteobacteria</taxon>
        <taxon>Cellvibrionales</taxon>
        <taxon>Microbulbiferaceae</taxon>
        <taxon>Microbulbifer</taxon>
    </lineage>
</organism>
<dbReference type="Proteomes" id="UP001596425">
    <property type="component" value="Unassembled WGS sequence"/>
</dbReference>
<keyword evidence="3" id="KW-0472">Membrane</keyword>
<dbReference type="RefSeq" id="WP_193190198.1">
    <property type="nucleotide sequence ID" value="NZ_JACZFR010000012.1"/>
</dbReference>
<dbReference type="InterPro" id="IPR032831">
    <property type="entry name" value="LptM_cons"/>
</dbReference>
<keyword evidence="5" id="KW-0998">Cell outer membrane</keyword>
<gene>
    <name evidence="8" type="ORF">ACFQBM_12185</name>
</gene>
<evidence type="ECO:0000313" key="9">
    <source>
        <dbReference type="Proteomes" id="UP001596425"/>
    </source>
</evidence>
<keyword evidence="2" id="KW-0732">Signal</keyword>
<evidence type="ECO:0000313" key="8">
    <source>
        <dbReference type="EMBL" id="MFC6634049.1"/>
    </source>
</evidence>
<evidence type="ECO:0000256" key="4">
    <source>
        <dbReference type="ARBA" id="ARBA00023139"/>
    </source>
</evidence>
<evidence type="ECO:0000256" key="5">
    <source>
        <dbReference type="ARBA" id="ARBA00023237"/>
    </source>
</evidence>
<evidence type="ECO:0000256" key="6">
    <source>
        <dbReference type="ARBA" id="ARBA00023288"/>
    </source>
</evidence>
<keyword evidence="9" id="KW-1185">Reference proteome</keyword>
<dbReference type="EMBL" id="JBHSVR010000001">
    <property type="protein sequence ID" value="MFC6634049.1"/>
    <property type="molecule type" value="Genomic_DNA"/>
</dbReference>
<reference evidence="9" key="1">
    <citation type="journal article" date="2019" name="Int. J. Syst. Evol. Microbiol.">
        <title>The Global Catalogue of Microorganisms (GCM) 10K type strain sequencing project: providing services to taxonomists for standard genome sequencing and annotation.</title>
        <authorList>
            <consortium name="The Broad Institute Genomics Platform"/>
            <consortium name="The Broad Institute Genome Sequencing Center for Infectious Disease"/>
            <person name="Wu L."/>
            <person name="Ma J."/>
        </authorList>
    </citation>
    <scope>NUCLEOTIDE SEQUENCE [LARGE SCALE GENOMIC DNA]</scope>
    <source>
        <strain evidence="9">CGMCC 1.13718</strain>
    </source>
</reference>
<proteinExistence type="predicted"/>
<dbReference type="Pfam" id="PF13627">
    <property type="entry name" value="LptM_cons"/>
    <property type="match status" value="1"/>
</dbReference>
<comment type="caution">
    <text evidence="8">The sequence shown here is derived from an EMBL/GenBank/DDBJ whole genome shotgun (WGS) entry which is preliminary data.</text>
</comment>